<dbReference type="Proteomes" id="UP000643701">
    <property type="component" value="Unassembled WGS sequence"/>
</dbReference>
<dbReference type="CDD" id="cd16442">
    <property type="entry name" value="BPL"/>
    <property type="match status" value="1"/>
</dbReference>
<dbReference type="EMBL" id="JAANAS010000034">
    <property type="protein sequence ID" value="NGZ89241.1"/>
    <property type="molecule type" value="Genomic_DNA"/>
</dbReference>
<evidence type="ECO:0000313" key="3">
    <source>
        <dbReference type="EMBL" id="NGZ89241.1"/>
    </source>
</evidence>
<keyword evidence="1 3" id="KW-0436">Ligase</keyword>
<dbReference type="Pfam" id="PF03099">
    <property type="entry name" value="BPL_LplA_LipB"/>
    <property type="match status" value="1"/>
</dbReference>
<evidence type="ECO:0000259" key="2">
    <source>
        <dbReference type="Pfam" id="PF03099"/>
    </source>
</evidence>
<comment type="caution">
    <text evidence="3">The sequence shown here is derived from an EMBL/GenBank/DDBJ whole genome shotgun (WGS) entry which is preliminary data.</text>
</comment>
<dbReference type="AlphaFoldDB" id="A0A967E601"/>
<evidence type="ECO:0000256" key="1">
    <source>
        <dbReference type="ARBA" id="ARBA00022598"/>
    </source>
</evidence>
<accession>A0A967E601</accession>
<dbReference type="InterPro" id="IPR004408">
    <property type="entry name" value="Biotin_CoA_COase_ligase"/>
</dbReference>
<dbReference type="PANTHER" id="PTHR12835:SF5">
    <property type="entry name" value="BIOTIN--PROTEIN LIGASE"/>
    <property type="match status" value="1"/>
</dbReference>
<gene>
    <name evidence="3" type="ORF">G7034_03140</name>
</gene>
<dbReference type="SUPFAM" id="SSF55681">
    <property type="entry name" value="Class II aaRS and biotin synthetases"/>
    <property type="match status" value="1"/>
</dbReference>
<protein>
    <submittedName>
        <fullName evidence="3">Biotin--[acetyl-CoA-carboxylase] ligase</fullName>
        <ecNumber evidence="3">6.3.4.15</ecNumber>
    </submittedName>
</protein>
<dbReference type="NCBIfam" id="TIGR00121">
    <property type="entry name" value="birA_ligase"/>
    <property type="match status" value="1"/>
</dbReference>
<dbReference type="InterPro" id="IPR045864">
    <property type="entry name" value="aa-tRNA-synth_II/BPL/LPL"/>
</dbReference>
<sequence>MKVIRHKKCASTNDEIKRYFNQISTPTPVCLITDNQYGGKGQLGAKWSSLPNKNLTFSFLFPNINLSIEETFKINLLTILKLNEAFKSQDITNLLFKWPNDLILQNKKIGGILIENILQANLIKRSVIGIGINLNQTDFKSHPKASSLKRICQRPFDIDQFFRQIILHFEDFEEQLHAMSFNFLLQAYHQLLFRLGKTSMFELNESFLPGIIRKVNKNGRLVVEFEDRLIQDFDVKEIKLIY</sequence>
<dbReference type="Gene3D" id="3.30.930.10">
    <property type="entry name" value="Bira Bifunctional Protein, Domain 2"/>
    <property type="match status" value="1"/>
</dbReference>
<dbReference type="InterPro" id="IPR004143">
    <property type="entry name" value="BPL_LPL_catalytic"/>
</dbReference>
<reference evidence="3" key="1">
    <citation type="submission" date="2020-03" db="EMBL/GenBank/DDBJ databases">
        <title>Psychroflexus Maritimus sp. nov., isolate from marine sediment.</title>
        <authorList>
            <person name="Zhong Y.-L."/>
        </authorList>
    </citation>
    <scope>NUCLEOTIDE SEQUENCE</scope>
    <source>
        <strain evidence="3">C1</strain>
    </source>
</reference>
<name>A0A967E601_9FLAO</name>
<dbReference type="GO" id="GO:0005737">
    <property type="term" value="C:cytoplasm"/>
    <property type="evidence" value="ECO:0007669"/>
    <property type="project" value="TreeGrafter"/>
</dbReference>
<dbReference type="EC" id="6.3.4.15" evidence="3"/>
<evidence type="ECO:0000313" key="4">
    <source>
        <dbReference type="Proteomes" id="UP000643701"/>
    </source>
</evidence>
<dbReference type="RefSeq" id="WP_166399509.1">
    <property type="nucleotide sequence ID" value="NZ_JAANAS010000034.1"/>
</dbReference>
<organism evidence="3 4">
    <name type="scientific">Psychroflexus maritimus</name>
    <dbReference type="NCBI Taxonomy" id="2714865"/>
    <lineage>
        <taxon>Bacteria</taxon>
        <taxon>Pseudomonadati</taxon>
        <taxon>Bacteroidota</taxon>
        <taxon>Flavobacteriia</taxon>
        <taxon>Flavobacteriales</taxon>
        <taxon>Flavobacteriaceae</taxon>
        <taxon>Psychroflexus</taxon>
    </lineage>
</organism>
<feature type="domain" description="BPL/LPL catalytic" evidence="2">
    <location>
        <begin position="11"/>
        <end position="133"/>
    </location>
</feature>
<dbReference type="PANTHER" id="PTHR12835">
    <property type="entry name" value="BIOTIN PROTEIN LIGASE"/>
    <property type="match status" value="1"/>
</dbReference>
<keyword evidence="4" id="KW-1185">Reference proteome</keyword>
<dbReference type="GO" id="GO:0004077">
    <property type="term" value="F:biotin--[biotin carboxyl-carrier protein] ligase activity"/>
    <property type="evidence" value="ECO:0007669"/>
    <property type="project" value="UniProtKB-EC"/>
</dbReference>
<proteinExistence type="predicted"/>